<sequence>MDGPPPEYRFVQQFGRKVEKSSHTAIRSHAMKGVRKKQRQQKQLEIVRSGQQSVVKNDIGLRHCSPLTQLSSASSEQYSQIGKCDIPPTHFTPASEPSHLCGKVKSLGMSPSQRMNIAQQLSSPKATLAATDFDPFNSITELHPSLTSKFSNEINVIKAHGSYISFYSSQLRSSHVADSSQAFLLLHSSSSLTF</sequence>
<organism evidence="2 3">
    <name type="scientific">Hyaloscypha bicolor E</name>
    <dbReference type="NCBI Taxonomy" id="1095630"/>
    <lineage>
        <taxon>Eukaryota</taxon>
        <taxon>Fungi</taxon>
        <taxon>Dikarya</taxon>
        <taxon>Ascomycota</taxon>
        <taxon>Pezizomycotina</taxon>
        <taxon>Leotiomycetes</taxon>
        <taxon>Helotiales</taxon>
        <taxon>Hyaloscyphaceae</taxon>
        <taxon>Hyaloscypha</taxon>
        <taxon>Hyaloscypha bicolor</taxon>
    </lineage>
</organism>
<dbReference type="AlphaFoldDB" id="A0A2J6T307"/>
<accession>A0A2J6T307</accession>
<protein>
    <submittedName>
        <fullName evidence="2">Uncharacterized protein</fullName>
    </submittedName>
</protein>
<proteinExistence type="predicted"/>
<evidence type="ECO:0000313" key="3">
    <source>
        <dbReference type="Proteomes" id="UP000235371"/>
    </source>
</evidence>
<dbReference type="RefSeq" id="XP_024734319.1">
    <property type="nucleotide sequence ID" value="XM_024875405.1"/>
</dbReference>
<gene>
    <name evidence="2" type="ORF">K444DRAFT_53676</name>
</gene>
<dbReference type="InParanoid" id="A0A2J6T307"/>
<feature type="compositionally biased region" description="Basic residues" evidence="1">
    <location>
        <begin position="29"/>
        <end position="40"/>
    </location>
</feature>
<dbReference type="GeneID" id="36583485"/>
<reference evidence="2 3" key="1">
    <citation type="submission" date="2016-04" db="EMBL/GenBank/DDBJ databases">
        <title>A degradative enzymes factory behind the ericoid mycorrhizal symbiosis.</title>
        <authorList>
            <consortium name="DOE Joint Genome Institute"/>
            <person name="Martino E."/>
            <person name="Morin E."/>
            <person name="Grelet G."/>
            <person name="Kuo A."/>
            <person name="Kohler A."/>
            <person name="Daghino S."/>
            <person name="Barry K."/>
            <person name="Choi C."/>
            <person name="Cichocki N."/>
            <person name="Clum A."/>
            <person name="Copeland A."/>
            <person name="Hainaut M."/>
            <person name="Haridas S."/>
            <person name="Labutti K."/>
            <person name="Lindquist E."/>
            <person name="Lipzen A."/>
            <person name="Khouja H.-R."/>
            <person name="Murat C."/>
            <person name="Ohm R."/>
            <person name="Olson A."/>
            <person name="Spatafora J."/>
            <person name="Veneault-Fourrey C."/>
            <person name="Henrissat B."/>
            <person name="Grigoriev I."/>
            <person name="Martin F."/>
            <person name="Perotto S."/>
        </authorList>
    </citation>
    <scope>NUCLEOTIDE SEQUENCE [LARGE SCALE GENOMIC DNA]</scope>
    <source>
        <strain evidence="2 3">E</strain>
    </source>
</reference>
<dbReference type="STRING" id="1095630.A0A2J6T307"/>
<keyword evidence="3" id="KW-1185">Reference proteome</keyword>
<dbReference type="Proteomes" id="UP000235371">
    <property type="component" value="Unassembled WGS sequence"/>
</dbReference>
<evidence type="ECO:0000256" key="1">
    <source>
        <dbReference type="SAM" id="MobiDB-lite"/>
    </source>
</evidence>
<dbReference type="EMBL" id="KZ613847">
    <property type="protein sequence ID" value="PMD57415.1"/>
    <property type="molecule type" value="Genomic_DNA"/>
</dbReference>
<evidence type="ECO:0000313" key="2">
    <source>
        <dbReference type="EMBL" id="PMD57415.1"/>
    </source>
</evidence>
<name>A0A2J6T307_9HELO</name>
<feature type="region of interest" description="Disordered" evidence="1">
    <location>
        <begin position="19"/>
        <end position="42"/>
    </location>
</feature>